<evidence type="ECO:0000313" key="3">
    <source>
        <dbReference type="Proteomes" id="UP000271974"/>
    </source>
</evidence>
<comment type="caution">
    <text evidence="2">The sequence shown here is derived from an EMBL/GenBank/DDBJ whole genome shotgun (WGS) entry which is preliminary data.</text>
</comment>
<sequence length="204" mass="22565">MTEEKTAYVRKTFLDPSVGMLGTTKTYDQLAGQFDQIIAGYEYKAHHRVVDTLVSLIGDRSRADMKIMDLGCGTGLVGEVLHAAGFTQLDGLEPSQGMLDVARSKGIYGELFCAYVALNEEKLPIADDSYDALTIAGSMGVNMVPPEGIYEMQRIVKPGGYIINAMRQETVEEIDGFKDKLEPMMQQLEADGKWRLLSRLVFPD</sequence>
<dbReference type="PANTHER" id="PTHR43591:SF101">
    <property type="entry name" value="METHYLTRANSFERASE-LIKE PROTEIN 27"/>
    <property type="match status" value="1"/>
</dbReference>
<dbReference type="SUPFAM" id="SSF53335">
    <property type="entry name" value="S-adenosyl-L-methionine-dependent methyltransferases"/>
    <property type="match status" value="1"/>
</dbReference>
<dbReference type="STRING" id="188477.A0A3S1BHT3"/>
<proteinExistence type="predicted"/>
<evidence type="ECO:0000313" key="2">
    <source>
        <dbReference type="EMBL" id="RUS81039.1"/>
    </source>
</evidence>
<dbReference type="Proteomes" id="UP000271974">
    <property type="component" value="Unassembled WGS sequence"/>
</dbReference>
<dbReference type="GO" id="GO:0008757">
    <property type="term" value="F:S-adenosylmethionine-dependent methyltransferase activity"/>
    <property type="evidence" value="ECO:0007669"/>
    <property type="project" value="InterPro"/>
</dbReference>
<dbReference type="PANTHER" id="PTHR43591">
    <property type="entry name" value="METHYLTRANSFERASE"/>
    <property type="match status" value="1"/>
</dbReference>
<dbReference type="EMBL" id="RQTK01000359">
    <property type="protein sequence ID" value="RUS81039.1"/>
    <property type="molecule type" value="Genomic_DNA"/>
</dbReference>
<gene>
    <name evidence="2" type="ORF">EGW08_011205</name>
</gene>
<name>A0A3S1BHT3_ELYCH</name>
<dbReference type="InterPro" id="IPR013216">
    <property type="entry name" value="Methyltransf_11"/>
</dbReference>
<dbReference type="AlphaFoldDB" id="A0A3S1BHT3"/>
<dbReference type="CDD" id="cd02440">
    <property type="entry name" value="AdoMet_MTases"/>
    <property type="match status" value="1"/>
</dbReference>
<reference evidence="2 3" key="1">
    <citation type="submission" date="2019-01" db="EMBL/GenBank/DDBJ databases">
        <title>A draft genome assembly of the solar-powered sea slug Elysia chlorotica.</title>
        <authorList>
            <person name="Cai H."/>
            <person name="Li Q."/>
            <person name="Fang X."/>
            <person name="Li J."/>
            <person name="Curtis N.E."/>
            <person name="Altenburger A."/>
            <person name="Shibata T."/>
            <person name="Feng M."/>
            <person name="Maeda T."/>
            <person name="Schwartz J.A."/>
            <person name="Shigenobu S."/>
            <person name="Lundholm N."/>
            <person name="Nishiyama T."/>
            <person name="Yang H."/>
            <person name="Hasebe M."/>
            <person name="Li S."/>
            <person name="Pierce S.K."/>
            <person name="Wang J."/>
        </authorList>
    </citation>
    <scope>NUCLEOTIDE SEQUENCE [LARGE SCALE GENOMIC DNA]</scope>
    <source>
        <strain evidence="2">EC2010</strain>
        <tissue evidence="2">Whole organism of an adult</tissue>
    </source>
</reference>
<accession>A0A3S1BHT3</accession>
<feature type="domain" description="Methyltransferase type 11" evidence="1">
    <location>
        <begin position="69"/>
        <end position="163"/>
    </location>
</feature>
<dbReference type="Pfam" id="PF08241">
    <property type="entry name" value="Methyltransf_11"/>
    <property type="match status" value="1"/>
</dbReference>
<protein>
    <recommendedName>
        <fullName evidence="1">Methyltransferase type 11 domain-containing protein</fullName>
    </recommendedName>
</protein>
<dbReference type="Gene3D" id="3.40.50.150">
    <property type="entry name" value="Vaccinia Virus protein VP39"/>
    <property type="match status" value="1"/>
</dbReference>
<organism evidence="2 3">
    <name type="scientific">Elysia chlorotica</name>
    <name type="common">Eastern emerald elysia</name>
    <name type="synonym">Sea slug</name>
    <dbReference type="NCBI Taxonomy" id="188477"/>
    <lineage>
        <taxon>Eukaryota</taxon>
        <taxon>Metazoa</taxon>
        <taxon>Spiralia</taxon>
        <taxon>Lophotrochozoa</taxon>
        <taxon>Mollusca</taxon>
        <taxon>Gastropoda</taxon>
        <taxon>Heterobranchia</taxon>
        <taxon>Euthyneura</taxon>
        <taxon>Panpulmonata</taxon>
        <taxon>Sacoglossa</taxon>
        <taxon>Placobranchoidea</taxon>
        <taxon>Plakobranchidae</taxon>
        <taxon>Elysia</taxon>
    </lineage>
</organism>
<dbReference type="OrthoDB" id="2019266at2759"/>
<dbReference type="InterPro" id="IPR029063">
    <property type="entry name" value="SAM-dependent_MTases_sf"/>
</dbReference>
<keyword evidence="3" id="KW-1185">Reference proteome</keyword>
<evidence type="ECO:0000259" key="1">
    <source>
        <dbReference type="Pfam" id="PF08241"/>
    </source>
</evidence>